<dbReference type="SMART" id="SM00271">
    <property type="entry name" value="DnaJ"/>
    <property type="match status" value="1"/>
</dbReference>
<reference evidence="2" key="1">
    <citation type="submission" date="2020-12" db="EMBL/GenBank/DDBJ databases">
        <title>The genome sequence of Inhella sp. 4Y17.</title>
        <authorList>
            <person name="Liu Y."/>
        </authorList>
    </citation>
    <scope>NUCLEOTIDE SEQUENCE</scope>
    <source>
        <strain evidence="2">4Y10</strain>
    </source>
</reference>
<evidence type="ECO:0000313" key="3">
    <source>
        <dbReference type="Proteomes" id="UP000620139"/>
    </source>
</evidence>
<accession>A0A931ITK0</accession>
<dbReference type="InterPro" id="IPR001623">
    <property type="entry name" value="DnaJ_domain"/>
</dbReference>
<sequence>MNHYDTLEVSPKASPAVLRAAYRSLMQRHHPDRHGGEPTATARAAAIAAAYEVLSDPIRRAAYDQTLLNDRSLPPAVSSASPVTPNRIREPVSPRIARSGWWWALPVGAALVGWAVSNWGPAPDPVDAWLALRQELSASGLSETRRKALLARKAELLRASPTLQGRAEHEARRDREQRTLDLLLTPLVVRGPSGTLTLPRIQVVLGSFDTPGLRTHLAQHRTDIVTAVHQALSAVDTGQEATGPSEALLKARIHQALERALGTQPQATYPDTWFESPGRYGVIDVLLPEVPRFVPRAG</sequence>
<dbReference type="PROSITE" id="PS50076">
    <property type="entry name" value="DNAJ_2"/>
    <property type="match status" value="1"/>
</dbReference>
<gene>
    <name evidence="2" type="ORF">I7X43_06370</name>
</gene>
<dbReference type="AlphaFoldDB" id="A0A931ITK0"/>
<dbReference type="Gene3D" id="1.10.287.110">
    <property type="entry name" value="DnaJ domain"/>
    <property type="match status" value="1"/>
</dbReference>
<dbReference type="EMBL" id="JAEDAL010000002">
    <property type="protein sequence ID" value="MBH9552475.1"/>
    <property type="molecule type" value="Genomic_DNA"/>
</dbReference>
<dbReference type="Proteomes" id="UP000620139">
    <property type="component" value="Unassembled WGS sequence"/>
</dbReference>
<comment type="caution">
    <text evidence="2">The sequence shown here is derived from an EMBL/GenBank/DDBJ whole genome shotgun (WGS) entry which is preliminary data.</text>
</comment>
<dbReference type="InterPro" id="IPR050817">
    <property type="entry name" value="DjlA_DnaK_co-chaperone"/>
</dbReference>
<dbReference type="RefSeq" id="WP_198100083.1">
    <property type="nucleotide sequence ID" value="NZ_JAEDAL010000002.1"/>
</dbReference>
<proteinExistence type="predicted"/>
<organism evidence="2 3">
    <name type="scientific">Inhella gelatinilytica</name>
    <dbReference type="NCBI Taxonomy" id="2795030"/>
    <lineage>
        <taxon>Bacteria</taxon>
        <taxon>Pseudomonadati</taxon>
        <taxon>Pseudomonadota</taxon>
        <taxon>Betaproteobacteria</taxon>
        <taxon>Burkholderiales</taxon>
        <taxon>Sphaerotilaceae</taxon>
        <taxon>Inhella</taxon>
    </lineage>
</organism>
<dbReference type="Pfam" id="PF00226">
    <property type="entry name" value="DnaJ"/>
    <property type="match status" value="1"/>
</dbReference>
<evidence type="ECO:0000313" key="2">
    <source>
        <dbReference type="EMBL" id="MBH9552475.1"/>
    </source>
</evidence>
<dbReference type="InterPro" id="IPR036869">
    <property type="entry name" value="J_dom_sf"/>
</dbReference>
<keyword evidence="3" id="KW-1185">Reference proteome</keyword>
<dbReference type="SUPFAM" id="SSF46565">
    <property type="entry name" value="Chaperone J-domain"/>
    <property type="match status" value="1"/>
</dbReference>
<protein>
    <submittedName>
        <fullName evidence="2">J domain-containing protein</fullName>
    </submittedName>
</protein>
<name>A0A931ITK0_9BURK</name>
<dbReference type="PANTHER" id="PTHR24074">
    <property type="entry name" value="CO-CHAPERONE PROTEIN DJLA"/>
    <property type="match status" value="1"/>
</dbReference>
<dbReference type="CDD" id="cd06257">
    <property type="entry name" value="DnaJ"/>
    <property type="match status" value="1"/>
</dbReference>
<feature type="domain" description="J" evidence="1">
    <location>
        <begin position="2"/>
        <end position="67"/>
    </location>
</feature>
<dbReference type="PRINTS" id="PR00625">
    <property type="entry name" value="JDOMAIN"/>
</dbReference>
<evidence type="ECO:0000259" key="1">
    <source>
        <dbReference type="PROSITE" id="PS50076"/>
    </source>
</evidence>